<dbReference type="AlphaFoldDB" id="A0A8J2HUV4"/>
<sequence>MGIRHLPYTTRSNILFALLLTLASPVTPLVLQNITIALPPGSSDHGTPGLLCTPTKPIDLLTFYLLNYVAHAATVLTRPGERADDYFVSVIGSLLFPALGLYRGIEAILSGAVCVRDDDLRKAARSGALCVVVRGADWRPVDGEIITHAIYKRPADTKGLQETRRTFTGETLTEEAKENAVHVIPYFPPYIFTRFGLPVFVHRRIIHGTHTLPPGYRFAILPHDAQFASPSTDQPTIEVSATYNIVKALIALVQSVYALTTLYRARGDQISQFGYAAFGLTVAPYAVMSITNLIGNLCRPEYPSLYMVESSIMDEARKRGGLFEAAGVRVQEDERLHVCNCGFANGEELDDLHFAANEDGEVEAHFSTTDPLAYVKQREVEQNTEKTLTASTLETKFPLPARSLLLPQTHALAPTPKKLNYINTQNNALLLIPCHTPLIRFTPPTSSSIIETPHPAPSSPPFPAPHPPLFTPLHLDPPLSPLAHLHHRPAMALDKIHFHNLHCLTPFTHIRHLVQLLCWYNPSRRIDELARIHGAVVEFRRVYGVVIRVGSGVEGCDDEWRSAGRTVGEGGYVFR</sequence>
<organism evidence="2 3">
    <name type="scientific">Alternaria atra</name>
    <dbReference type="NCBI Taxonomy" id="119953"/>
    <lineage>
        <taxon>Eukaryota</taxon>
        <taxon>Fungi</taxon>
        <taxon>Dikarya</taxon>
        <taxon>Ascomycota</taxon>
        <taxon>Pezizomycotina</taxon>
        <taxon>Dothideomycetes</taxon>
        <taxon>Pleosporomycetidae</taxon>
        <taxon>Pleosporales</taxon>
        <taxon>Pleosporineae</taxon>
        <taxon>Pleosporaceae</taxon>
        <taxon>Alternaria</taxon>
        <taxon>Alternaria sect. Ulocladioides</taxon>
    </lineage>
</organism>
<name>A0A8J2HUV4_9PLEO</name>
<gene>
    <name evidence="2" type="ORF">ALTATR162_LOCUS139</name>
</gene>
<dbReference type="OrthoDB" id="3695711at2759"/>
<feature type="signal peptide" evidence="1">
    <location>
        <begin position="1"/>
        <end position="28"/>
    </location>
</feature>
<reference evidence="2" key="1">
    <citation type="submission" date="2021-05" db="EMBL/GenBank/DDBJ databases">
        <authorList>
            <person name="Stam R."/>
        </authorList>
    </citation>
    <scope>NUCLEOTIDE SEQUENCE</scope>
    <source>
        <strain evidence="2">CS162</strain>
    </source>
</reference>
<keyword evidence="3" id="KW-1185">Reference proteome</keyword>
<dbReference type="GeneID" id="67012718"/>
<keyword evidence="1" id="KW-0732">Signal</keyword>
<evidence type="ECO:0000256" key="1">
    <source>
        <dbReference type="SAM" id="SignalP"/>
    </source>
</evidence>
<dbReference type="RefSeq" id="XP_043163667.1">
    <property type="nucleotide sequence ID" value="XM_043307732.1"/>
</dbReference>
<proteinExistence type="predicted"/>
<feature type="chain" id="PRO_5035327305" evidence="1">
    <location>
        <begin position="29"/>
        <end position="575"/>
    </location>
</feature>
<evidence type="ECO:0000313" key="3">
    <source>
        <dbReference type="Proteomes" id="UP000676310"/>
    </source>
</evidence>
<dbReference type="Proteomes" id="UP000676310">
    <property type="component" value="Unassembled WGS sequence"/>
</dbReference>
<evidence type="ECO:0000313" key="2">
    <source>
        <dbReference type="EMBL" id="CAG5137535.1"/>
    </source>
</evidence>
<accession>A0A8J2HUV4</accession>
<protein>
    <submittedName>
        <fullName evidence="2">Uncharacterized protein</fullName>
    </submittedName>
</protein>
<comment type="caution">
    <text evidence="2">The sequence shown here is derived from an EMBL/GenBank/DDBJ whole genome shotgun (WGS) entry which is preliminary data.</text>
</comment>
<dbReference type="EMBL" id="CAJRGZ010000011">
    <property type="protein sequence ID" value="CAG5137535.1"/>
    <property type="molecule type" value="Genomic_DNA"/>
</dbReference>